<dbReference type="Gene3D" id="3.90.1200.10">
    <property type="match status" value="1"/>
</dbReference>
<organism evidence="3 4">
    <name type="scientific">Phialemonium thermophilum</name>
    <dbReference type="NCBI Taxonomy" id="223376"/>
    <lineage>
        <taxon>Eukaryota</taxon>
        <taxon>Fungi</taxon>
        <taxon>Dikarya</taxon>
        <taxon>Ascomycota</taxon>
        <taxon>Pezizomycotina</taxon>
        <taxon>Sordariomycetes</taxon>
        <taxon>Sordariomycetidae</taxon>
        <taxon>Cephalothecales</taxon>
        <taxon>Cephalothecaceae</taxon>
        <taxon>Phialemonium</taxon>
    </lineage>
</organism>
<comment type="caution">
    <text evidence="3">The sequence shown here is derived from an EMBL/GenBank/DDBJ whole genome shotgun (WGS) entry which is preliminary data.</text>
</comment>
<dbReference type="PANTHER" id="PTHR21310:SF15">
    <property type="entry name" value="AMINOGLYCOSIDE PHOSPHOTRANSFERASE DOMAIN-CONTAINING PROTEIN"/>
    <property type="match status" value="1"/>
</dbReference>
<feature type="region of interest" description="Disordered" evidence="1">
    <location>
        <begin position="454"/>
        <end position="474"/>
    </location>
</feature>
<feature type="domain" description="Aminoglycoside phosphotransferase" evidence="2">
    <location>
        <begin position="273"/>
        <end position="353"/>
    </location>
</feature>
<proteinExistence type="predicted"/>
<dbReference type="Proteomes" id="UP001586593">
    <property type="component" value="Unassembled WGS sequence"/>
</dbReference>
<dbReference type="Pfam" id="PF01636">
    <property type="entry name" value="APH"/>
    <property type="match status" value="1"/>
</dbReference>
<protein>
    <recommendedName>
        <fullName evidence="2">Aminoglycoside phosphotransferase domain-containing protein</fullName>
    </recommendedName>
</protein>
<keyword evidence="4" id="KW-1185">Reference proteome</keyword>
<evidence type="ECO:0000313" key="4">
    <source>
        <dbReference type="Proteomes" id="UP001586593"/>
    </source>
</evidence>
<feature type="compositionally biased region" description="Basic and acidic residues" evidence="1">
    <location>
        <begin position="460"/>
        <end position="474"/>
    </location>
</feature>
<evidence type="ECO:0000256" key="1">
    <source>
        <dbReference type="SAM" id="MobiDB-lite"/>
    </source>
</evidence>
<dbReference type="PANTHER" id="PTHR21310">
    <property type="entry name" value="AMINOGLYCOSIDE PHOSPHOTRANSFERASE-RELATED-RELATED"/>
    <property type="match status" value="1"/>
</dbReference>
<evidence type="ECO:0000259" key="2">
    <source>
        <dbReference type="Pfam" id="PF01636"/>
    </source>
</evidence>
<dbReference type="EMBL" id="JAZHXJ010000809">
    <property type="protein sequence ID" value="KAL1850970.1"/>
    <property type="molecule type" value="Genomic_DNA"/>
</dbReference>
<reference evidence="3 4" key="1">
    <citation type="journal article" date="2024" name="Commun. Biol.">
        <title>Comparative genomic analysis of thermophilic fungi reveals convergent evolutionary adaptations and gene losses.</title>
        <authorList>
            <person name="Steindorff A.S."/>
            <person name="Aguilar-Pontes M.V."/>
            <person name="Robinson A.J."/>
            <person name="Andreopoulos B."/>
            <person name="LaButti K."/>
            <person name="Kuo A."/>
            <person name="Mondo S."/>
            <person name="Riley R."/>
            <person name="Otillar R."/>
            <person name="Haridas S."/>
            <person name="Lipzen A."/>
            <person name="Grimwood J."/>
            <person name="Schmutz J."/>
            <person name="Clum A."/>
            <person name="Reid I.D."/>
            <person name="Moisan M.C."/>
            <person name="Butler G."/>
            <person name="Nguyen T.T.M."/>
            <person name="Dewar K."/>
            <person name="Conant G."/>
            <person name="Drula E."/>
            <person name="Henrissat B."/>
            <person name="Hansel C."/>
            <person name="Singer S."/>
            <person name="Hutchinson M.I."/>
            <person name="de Vries R.P."/>
            <person name="Natvig D.O."/>
            <person name="Powell A.J."/>
            <person name="Tsang A."/>
            <person name="Grigoriev I.V."/>
        </authorList>
    </citation>
    <scope>NUCLEOTIDE SEQUENCE [LARGE SCALE GENOMIC DNA]</scope>
    <source>
        <strain evidence="3 4">ATCC 24622</strain>
    </source>
</reference>
<sequence length="514" mass="57701">MATPTAKPPPRRARIFTYGEFNLDALLALASRLRSRPCTADSSRMPMIGSLNLVVFVAFDDGVEWVYRSPKLSGSLGRTMADETASKLLVSEVATLRYLRTQCAVPVPEVYSFSGTSDNDIGAPYILMSKAAGRPLSDYDWLDMRGRWPGFSSPVSCLPLAEHGRDKIMRQLGLIMSRLLNANAHFGKIGSLVAEHDGSYSVGECLSPALVWQTRDALEDVRRGPFETESAYFDSLVSVFITHAKEFWLVPHCFFAPHPSALDYASRESYHAATKRWHVFCEYAQLDGSVENRLAYCVAGHLARQMIPSFASSRRDFVLSHPDLHAGNVFVDDDFNVTYIIDWGSAYAGPVAELLATPGLCGSSSPPPESLTAAYREGFTQGGVKVEPEQWEKAGMVWFFTRLVRLVARQDMALFQGLYEAVHKTKLEDIRGLLREQSEQEFGRQVLAELREYDDEAEDEDKKQREDKITRTRGVRDPATARKLTLMYQMNPLFVADRRLWRWLEDALGPDKSA</sequence>
<evidence type="ECO:0000313" key="3">
    <source>
        <dbReference type="EMBL" id="KAL1850970.1"/>
    </source>
</evidence>
<name>A0ABR3W2B6_9PEZI</name>
<dbReference type="InterPro" id="IPR011009">
    <property type="entry name" value="Kinase-like_dom_sf"/>
</dbReference>
<dbReference type="InterPro" id="IPR051678">
    <property type="entry name" value="AGP_Transferase"/>
</dbReference>
<dbReference type="InterPro" id="IPR002575">
    <property type="entry name" value="Aminoglycoside_PTrfase"/>
</dbReference>
<dbReference type="SUPFAM" id="SSF56112">
    <property type="entry name" value="Protein kinase-like (PK-like)"/>
    <property type="match status" value="1"/>
</dbReference>
<gene>
    <name evidence="3" type="ORF">VTK73DRAFT_9588</name>
</gene>
<accession>A0ABR3W2B6</accession>